<sequence length="660" mass="68258">MLRCFTPGGCLGFPQADCEVQLNSAAIEQPNGKKSDDFNGEAYCRDATPKRDQAKPAAQLPLHKLPPAPHDTLYPHILQHGRGILSLSTLQQGLQHFVIPDVGYIAYTMMRNGPDVFNVLSPLALGDPICDPVNFALMAQAFLQQHPKAIFMQVSAEFAAVLQSCGLLVNSMGGETVLDLASYSFSGYAKRGLRSAIASAAKGVAVEEVMQAAPMLQAAGKGAAAAVGGADWARLASEMREVDRLWLSRKGKHAGNFWFINRPPVFAPEPGVRKFTARDSSSGQLLGFIFFDAVFEPGQVVGYYANVTRMVPDAHPGVLNLLVSNFMDRVREESQLAAPEKKQSMRRSLRRKLEQQAAAAAAAAGLAPTDSTEPAAPTAPSSSSSSSSSSVRFLSLGLSPLYQMDDSRFEHSSKIRSIFEAAFERGAAFYPFKSLAAAKAKYGAGLHDGRFEDPSVTYQQTYMAHSCRGAAGAVAMFDVAKTVGLWRHPADAAGIFLQHKLKQGLRKAKAKLPNKQQQHGSGASSSSSSRGVAPAGKAAAVAAAAAAAGPKPAAAAPAKAGKAPAAAAAAAAAGGKAAPLLLVSMSSTVSDNASLIGTAAAAASAAAGSSQGSEASLRGSSRGCSAPGSSRSACSAAAGSEAGSIDSFYSSCAADGCGSE</sequence>
<evidence type="ECO:0000313" key="8">
    <source>
        <dbReference type="EMBL" id="SZX66651.1"/>
    </source>
</evidence>
<reference evidence="8 9" key="1">
    <citation type="submission" date="2016-10" db="EMBL/GenBank/DDBJ databases">
        <authorList>
            <person name="Cai Z."/>
        </authorList>
    </citation>
    <scope>NUCLEOTIDE SEQUENCE [LARGE SCALE GENOMIC DNA]</scope>
</reference>
<evidence type="ECO:0000313" key="9">
    <source>
        <dbReference type="Proteomes" id="UP000256970"/>
    </source>
</evidence>
<keyword evidence="2" id="KW-1003">Cell membrane</keyword>
<dbReference type="GO" id="GO:0005886">
    <property type="term" value="C:plasma membrane"/>
    <property type="evidence" value="ECO:0007669"/>
    <property type="project" value="UniProtKB-SubCell"/>
</dbReference>
<name>A0A383VNA7_TETOB</name>
<keyword evidence="3" id="KW-0812">Transmembrane</keyword>
<evidence type="ECO:0000256" key="5">
    <source>
        <dbReference type="ARBA" id="ARBA00023136"/>
    </source>
</evidence>
<dbReference type="AlphaFoldDB" id="A0A383VNA7"/>
<feature type="domain" description="Phosphatidylglycerol lysyltransferase C-terminal" evidence="7">
    <location>
        <begin position="123"/>
        <end position="333"/>
    </location>
</feature>
<protein>
    <recommendedName>
        <fullName evidence="7">Phosphatidylglycerol lysyltransferase C-terminal domain-containing protein</fullName>
    </recommendedName>
</protein>
<proteinExistence type="predicted"/>
<evidence type="ECO:0000259" key="7">
    <source>
        <dbReference type="Pfam" id="PF09924"/>
    </source>
</evidence>
<organism evidence="8 9">
    <name type="scientific">Tetradesmus obliquus</name>
    <name type="common">Green alga</name>
    <name type="synonym">Acutodesmus obliquus</name>
    <dbReference type="NCBI Taxonomy" id="3088"/>
    <lineage>
        <taxon>Eukaryota</taxon>
        <taxon>Viridiplantae</taxon>
        <taxon>Chlorophyta</taxon>
        <taxon>core chlorophytes</taxon>
        <taxon>Chlorophyceae</taxon>
        <taxon>CS clade</taxon>
        <taxon>Sphaeropleales</taxon>
        <taxon>Scenedesmaceae</taxon>
        <taxon>Tetradesmus</taxon>
    </lineage>
</organism>
<evidence type="ECO:0000256" key="1">
    <source>
        <dbReference type="ARBA" id="ARBA00004651"/>
    </source>
</evidence>
<dbReference type="PANTHER" id="PTHR34697:SF2">
    <property type="entry name" value="PHOSPHATIDYLGLYCEROL LYSYLTRANSFERASE"/>
    <property type="match status" value="1"/>
</dbReference>
<dbReference type="InterPro" id="IPR051211">
    <property type="entry name" value="PG_lysyltransferase"/>
</dbReference>
<keyword evidence="9" id="KW-1185">Reference proteome</keyword>
<dbReference type="Proteomes" id="UP000256970">
    <property type="component" value="Unassembled WGS sequence"/>
</dbReference>
<feature type="region of interest" description="Disordered" evidence="6">
    <location>
        <begin position="362"/>
        <end position="390"/>
    </location>
</feature>
<gene>
    <name evidence="8" type="ORF">BQ4739_LOCUS7047</name>
</gene>
<feature type="region of interest" description="Disordered" evidence="6">
    <location>
        <begin position="507"/>
        <end position="531"/>
    </location>
</feature>
<dbReference type="EMBL" id="FNXT01000726">
    <property type="protein sequence ID" value="SZX66651.1"/>
    <property type="molecule type" value="Genomic_DNA"/>
</dbReference>
<keyword evidence="4" id="KW-1133">Transmembrane helix</keyword>
<evidence type="ECO:0000256" key="3">
    <source>
        <dbReference type="ARBA" id="ARBA00022692"/>
    </source>
</evidence>
<dbReference type="Pfam" id="PF09924">
    <property type="entry name" value="LPG_synthase_C"/>
    <property type="match status" value="1"/>
</dbReference>
<evidence type="ECO:0000256" key="4">
    <source>
        <dbReference type="ARBA" id="ARBA00022989"/>
    </source>
</evidence>
<comment type="subcellular location">
    <subcellularLocation>
        <location evidence="1">Cell membrane</location>
        <topology evidence="1">Multi-pass membrane protein</topology>
    </subcellularLocation>
</comment>
<dbReference type="GO" id="GO:0055091">
    <property type="term" value="P:phospholipid homeostasis"/>
    <property type="evidence" value="ECO:0007669"/>
    <property type="project" value="TreeGrafter"/>
</dbReference>
<evidence type="ECO:0000256" key="2">
    <source>
        <dbReference type="ARBA" id="ARBA00022475"/>
    </source>
</evidence>
<dbReference type="InterPro" id="IPR024320">
    <property type="entry name" value="LPG_synthase_C"/>
</dbReference>
<dbReference type="PANTHER" id="PTHR34697">
    <property type="entry name" value="PHOSPHATIDYLGLYCEROL LYSYLTRANSFERASE"/>
    <property type="match status" value="1"/>
</dbReference>
<feature type="compositionally biased region" description="Low complexity" evidence="6">
    <location>
        <begin position="520"/>
        <end position="531"/>
    </location>
</feature>
<feature type="region of interest" description="Disordered" evidence="6">
    <location>
        <begin position="611"/>
        <end position="635"/>
    </location>
</feature>
<keyword evidence="5" id="KW-0472">Membrane</keyword>
<accession>A0A383VNA7</accession>
<evidence type="ECO:0000256" key="6">
    <source>
        <dbReference type="SAM" id="MobiDB-lite"/>
    </source>
</evidence>
<dbReference type="GO" id="GO:0016755">
    <property type="term" value="F:aminoacyltransferase activity"/>
    <property type="evidence" value="ECO:0007669"/>
    <property type="project" value="TreeGrafter"/>
</dbReference>